<sequence>MSPVYVNLLGSVGLLAFWYFSYRWIQRKRLEDPLPPWLRKKKACALTRRSRHRLRRQHGVIDGENSETERSVDLVAALLAEAGEESVTEDTEREDTEEEREDEEEENEARTPEVNPIDAEGLSGLAREACEALKKALRRHRFLWQRRRRAQLLQHNGPQQSHHAAVFCRVHGLRGFQVSVWLLLTLFWSTGHGVSVRCTYHGTGVNVTSNTTSMNCRLNCTRNDTQIYNGPCAGAEAKLPLNVTFRQPRRQWHSVMLTFGFQYHLEGWFPLRVLNETREINVTEVRGEIACFTNDTNVTVGQLTLNLTGRSYVLRAVAHTTPFELSVHWEEINVTDNITDNVTSSENTTTVMSTLATYAESDYIFLQDMCPRFLKRTVKLMKNKTRQNTTFTGTNMTTLPVWTSECKGWTYWTTLSVMWRNRRSALLRAKGRALGHWALLSICTVAAGSIALLSLFCILLIGLRRDLLEDFRYICRDEGSSSTKNDVHRIV</sequence>
<feature type="transmembrane region" description="Helical" evidence="7">
    <location>
        <begin position="6"/>
        <end position="25"/>
    </location>
</feature>
<dbReference type="Pfam" id="PF07413">
    <property type="entry name" value="Herpes_UL37_2"/>
    <property type="match status" value="1"/>
</dbReference>
<evidence type="ECO:0000256" key="2">
    <source>
        <dbReference type="ARBA" id="ARBA00022692"/>
    </source>
</evidence>
<keyword evidence="8" id="KW-0946">Virion</keyword>
<dbReference type="GO" id="GO:0016020">
    <property type="term" value="C:membrane"/>
    <property type="evidence" value="ECO:0007669"/>
    <property type="project" value="UniProtKB-SubCell"/>
</dbReference>
<evidence type="ECO:0000256" key="6">
    <source>
        <dbReference type="SAM" id="MobiDB-lite"/>
    </source>
</evidence>
<keyword evidence="8" id="KW-0261">Viral envelope protein</keyword>
<comment type="subcellular location">
    <subcellularLocation>
        <location evidence="1">Membrane</location>
        <topology evidence="1">Single-pass membrane protein</topology>
    </subcellularLocation>
</comment>
<keyword evidence="3" id="KW-0732">Signal</keyword>
<keyword evidence="2 7" id="KW-0812">Transmembrane</keyword>
<gene>
    <name evidence="8" type="primary">UL37</name>
</gene>
<keyword evidence="4 7" id="KW-1133">Transmembrane helix</keyword>
<proteinExistence type="predicted"/>
<dbReference type="InterPro" id="IPR010880">
    <property type="entry name" value="Herpes_UL37_HHV-5-rel"/>
</dbReference>
<organism evidence="8 9">
    <name type="scientific">Human cytomegalovirus</name>
    <name type="common">HHV-5</name>
    <name type="synonym">Human herpesvirus 5</name>
    <dbReference type="NCBI Taxonomy" id="10359"/>
    <lineage>
        <taxon>Viruses</taxon>
        <taxon>Duplodnaviria</taxon>
        <taxon>Heunggongvirae</taxon>
        <taxon>Peploviricota</taxon>
        <taxon>Herviviricetes</taxon>
        <taxon>Herpesvirales</taxon>
        <taxon>Orthoherpesviridae</taxon>
        <taxon>Betaherpesvirinae</taxon>
        <taxon>Cytomegalovirus</taxon>
        <taxon>Cytomegalovirus humanbeta5</taxon>
    </lineage>
</organism>
<evidence type="ECO:0000256" key="4">
    <source>
        <dbReference type="ARBA" id="ARBA00022989"/>
    </source>
</evidence>
<evidence type="ECO:0000256" key="7">
    <source>
        <dbReference type="SAM" id="Phobius"/>
    </source>
</evidence>
<evidence type="ECO:0000256" key="1">
    <source>
        <dbReference type="ARBA" id="ARBA00004167"/>
    </source>
</evidence>
<evidence type="ECO:0000256" key="5">
    <source>
        <dbReference type="ARBA" id="ARBA00023136"/>
    </source>
</evidence>
<evidence type="ECO:0000313" key="8">
    <source>
        <dbReference type="EMBL" id="AKI07761.1"/>
    </source>
</evidence>
<feature type="compositionally biased region" description="Acidic residues" evidence="6">
    <location>
        <begin position="83"/>
        <end position="107"/>
    </location>
</feature>
<dbReference type="Proteomes" id="UP000109830">
    <property type="component" value="Segment"/>
</dbReference>
<dbReference type="EMBL" id="KP745634">
    <property type="protein sequence ID" value="AKI07761.1"/>
    <property type="molecule type" value="Genomic_DNA"/>
</dbReference>
<organismHost>
    <name type="scientific">Homo sapiens</name>
    <name type="common">Human</name>
    <dbReference type="NCBI Taxonomy" id="9606"/>
</organismHost>
<protein>
    <submittedName>
        <fullName evidence="8">Envelope glycoprotein UL37</fullName>
    </submittedName>
</protein>
<name>A0A0G2T6Q0_HCMV</name>
<reference evidence="8 9" key="1">
    <citation type="journal article" date="2015" name="J. Virol.">
        <title>High-throughput analysis of human cytomegalovirus genome diversity highlights the widespread occurrence of gene-disrupting mutations and pervasive recombination.</title>
        <authorList>
            <person name="Sijmons S."/>
            <person name="Thys K."/>
            <person name="Mbong Ngwese M."/>
            <person name="Van Damme E."/>
            <person name="Dvorak J."/>
            <person name="Van Loock M."/>
            <person name="Li G."/>
            <person name="Tachezy R."/>
            <person name="Busson L."/>
            <person name="Aerssens J."/>
            <person name="Van Ranst M."/>
            <person name="Maes P."/>
        </authorList>
    </citation>
    <scope>NUCLEOTIDE SEQUENCE [LARGE SCALE GENOMIC DNA]</scope>
    <source>
        <strain evidence="8">BE/32/2010</strain>
    </source>
</reference>
<accession>A0A0G2T6Q0</accession>
<evidence type="ECO:0000313" key="9">
    <source>
        <dbReference type="Proteomes" id="UP000109830"/>
    </source>
</evidence>
<feature type="region of interest" description="Disordered" evidence="6">
    <location>
        <begin position="83"/>
        <end position="118"/>
    </location>
</feature>
<evidence type="ECO:0000256" key="3">
    <source>
        <dbReference type="ARBA" id="ARBA00022729"/>
    </source>
</evidence>
<feature type="transmembrane region" description="Helical" evidence="7">
    <location>
        <begin position="437"/>
        <end position="463"/>
    </location>
</feature>
<keyword evidence="5 7" id="KW-0472">Membrane</keyword>
<dbReference type="GO" id="GO:0019031">
    <property type="term" value="C:viral envelope"/>
    <property type="evidence" value="ECO:0007669"/>
    <property type="project" value="UniProtKB-KW"/>
</dbReference>